<name>A0A7U0N9C2_SERPR</name>
<accession>A0A7U0N9C2</accession>
<dbReference type="Proteomes" id="UP000596176">
    <property type="component" value="Chromosome"/>
</dbReference>
<dbReference type="Gene3D" id="3.30.420.310">
    <property type="entry name" value="2-keto-3-deoxy-galactonokinase, C-terminal domain"/>
    <property type="match status" value="1"/>
</dbReference>
<dbReference type="EMBL" id="CP068391">
    <property type="protein sequence ID" value="QQX54880.1"/>
    <property type="molecule type" value="Genomic_DNA"/>
</dbReference>
<dbReference type="Pfam" id="PF05035">
    <property type="entry name" value="DGOK"/>
    <property type="match status" value="1"/>
</dbReference>
<dbReference type="GO" id="GO:0034194">
    <property type="term" value="P:D-galactonate catabolic process"/>
    <property type="evidence" value="ECO:0007669"/>
    <property type="project" value="InterPro"/>
</dbReference>
<organism evidence="1 2">
    <name type="scientific">Serratia proteamaculans</name>
    <dbReference type="NCBI Taxonomy" id="28151"/>
    <lineage>
        <taxon>Bacteria</taxon>
        <taxon>Pseudomonadati</taxon>
        <taxon>Pseudomonadota</taxon>
        <taxon>Gammaproteobacteria</taxon>
        <taxon>Enterobacterales</taxon>
        <taxon>Yersiniaceae</taxon>
        <taxon>Serratia</taxon>
    </lineage>
</organism>
<evidence type="ECO:0000313" key="2">
    <source>
        <dbReference type="Proteomes" id="UP000596176"/>
    </source>
</evidence>
<sequence>MTANYIAIDWGSSHLRTWRIENGACVAQQQTAQGIKFVEPGSHDAVLMALLAPWRAWIEARQIPVLMAGMVGSDSGWLDSGYQRLPLPVEAIAAGCIAVPSSLCSPVWLRPGLAQWEEEGANVMRGEEVQLLGALACQQADIYLFPGTHSKWVKPSIQADGVLIEDFSTAITGELYQLLLQHSLLGKGLAEGENDPQAFADGVQASLRGEDSLLNRLFYARSRRVLGYLAAASVASWLSGVLIGEELAQLVRCWPQSERLALVGDAPLVTHYLAACHIAGKKAVVIEAQVAMLNGFGRIYAAL</sequence>
<dbReference type="RefSeq" id="WP_099065055.1">
    <property type="nucleotide sequence ID" value="NZ_CBCPHK010000017.1"/>
</dbReference>
<protein>
    <submittedName>
        <fullName evidence="1">2-dehydro-3-deoxygalactonokinase</fullName>
    </submittedName>
</protein>
<proteinExistence type="predicted"/>
<dbReference type="InterPro" id="IPR042257">
    <property type="entry name" value="DGOK_C"/>
</dbReference>
<dbReference type="Gene3D" id="3.30.420.300">
    <property type="entry name" value="2-keto-3-deoxy-galactonokinase, substrate binding domain"/>
    <property type="match status" value="1"/>
</dbReference>
<keyword evidence="1" id="KW-0418">Kinase</keyword>
<keyword evidence="1" id="KW-0808">Transferase</keyword>
<dbReference type="AlphaFoldDB" id="A0A7U0N9C2"/>
<dbReference type="InterPro" id="IPR007729">
    <property type="entry name" value="DGOK"/>
</dbReference>
<dbReference type="GO" id="GO:0008671">
    <property type="term" value="F:2-dehydro-3-deoxygalactonokinase activity"/>
    <property type="evidence" value="ECO:0007669"/>
    <property type="project" value="InterPro"/>
</dbReference>
<dbReference type="InterPro" id="IPR042258">
    <property type="entry name" value="DGOK_N"/>
</dbReference>
<evidence type="ECO:0000313" key="1">
    <source>
        <dbReference type="EMBL" id="QQX54880.1"/>
    </source>
</evidence>
<gene>
    <name evidence="1" type="ORF">JKX24_07730</name>
</gene>
<reference evidence="1 2" key="1">
    <citation type="submission" date="2021-01" db="EMBL/GenBank/DDBJ databases">
        <title>Chromosome sequence of Serratia proteamaculans strain 94 rif-r, isolated from spoiled beef.</title>
        <authorList>
            <person name="Zaytseva Y.V."/>
            <person name="Iablokov S.N."/>
            <person name="Klyukina A."/>
        </authorList>
    </citation>
    <scope>NUCLEOTIDE SEQUENCE [LARGE SCALE GENOMIC DNA]</scope>
    <source>
        <strain evidence="1 2">94 rif-r</strain>
    </source>
</reference>